<evidence type="ECO:0000259" key="6">
    <source>
        <dbReference type="Pfam" id="PF08263"/>
    </source>
</evidence>
<feature type="signal peptide" evidence="5">
    <location>
        <begin position="1"/>
        <end position="15"/>
    </location>
</feature>
<dbReference type="PANTHER" id="PTHR48060:SF24">
    <property type="entry name" value="NON-SPECIFIC SERINE_THREONINE PROTEIN KINASE"/>
    <property type="match status" value="1"/>
</dbReference>
<dbReference type="Proteomes" id="UP001341840">
    <property type="component" value="Unassembled WGS sequence"/>
</dbReference>
<feature type="region of interest" description="Disordered" evidence="4">
    <location>
        <begin position="308"/>
        <end position="329"/>
    </location>
</feature>
<dbReference type="EMBL" id="JASCZI010123001">
    <property type="protein sequence ID" value="MED6164979.1"/>
    <property type="molecule type" value="Genomic_DNA"/>
</dbReference>
<feature type="domain" description="Leucine-rich repeat-containing N-terminal plant-type" evidence="6">
    <location>
        <begin position="28"/>
        <end position="65"/>
    </location>
</feature>
<dbReference type="Pfam" id="PF08263">
    <property type="entry name" value="LRRNT_2"/>
    <property type="match status" value="1"/>
</dbReference>
<reference evidence="7 8" key="1">
    <citation type="journal article" date="2023" name="Plants (Basel)">
        <title>Bridging the Gap: Combining Genomics and Transcriptomics Approaches to Understand Stylosanthes scabra, an Orphan Legume from the Brazilian Caatinga.</title>
        <authorList>
            <person name="Ferreira-Neto J.R.C."/>
            <person name="da Silva M.D."/>
            <person name="Binneck E."/>
            <person name="de Melo N.F."/>
            <person name="da Silva R.H."/>
            <person name="de Melo A.L.T.M."/>
            <person name="Pandolfi V."/>
            <person name="Bustamante F.O."/>
            <person name="Brasileiro-Vidal A.C."/>
            <person name="Benko-Iseppon A.M."/>
        </authorList>
    </citation>
    <scope>NUCLEOTIDE SEQUENCE [LARGE SCALE GENOMIC DNA]</scope>
    <source>
        <tissue evidence="7">Leaves</tissue>
    </source>
</reference>
<gene>
    <name evidence="7" type="ORF">PIB30_095343</name>
</gene>
<evidence type="ECO:0000313" key="7">
    <source>
        <dbReference type="EMBL" id="MED6164979.1"/>
    </source>
</evidence>
<protein>
    <recommendedName>
        <fullName evidence="6">Leucine-rich repeat-containing N-terminal plant-type domain-containing protein</fullName>
    </recommendedName>
</protein>
<keyword evidence="1" id="KW-0433">Leucine-rich repeat</keyword>
<dbReference type="Gene3D" id="3.80.10.10">
    <property type="entry name" value="Ribonuclease Inhibitor"/>
    <property type="match status" value="1"/>
</dbReference>
<evidence type="ECO:0000256" key="2">
    <source>
        <dbReference type="ARBA" id="ARBA00022729"/>
    </source>
</evidence>
<evidence type="ECO:0000256" key="3">
    <source>
        <dbReference type="ARBA" id="ARBA00022737"/>
    </source>
</evidence>
<feature type="chain" id="PRO_5047299031" description="Leucine-rich repeat-containing N-terminal plant-type domain-containing protein" evidence="5">
    <location>
        <begin position="16"/>
        <end position="329"/>
    </location>
</feature>
<keyword evidence="3" id="KW-0677">Repeat</keyword>
<evidence type="ECO:0000256" key="4">
    <source>
        <dbReference type="SAM" id="MobiDB-lite"/>
    </source>
</evidence>
<keyword evidence="8" id="KW-1185">Reference proteome</keyword>
<evidence type="ECO:0000256" key="5">
    <source>
        <dbReference type="SAM" id="SignalP"/>
    </source>
</evidence>
<dbReference type="InterPro" id="IPR053211">
    <property type="entry name" value="DNA_repair-toleration"/>
</dbReference>
<proteinExistence type="predicted"/>
<evidence type="ECO:0000313" key="8">
    <source>
        <dbReference type="Proteomes" id="UP001341840"/>
    </source>
</evidence>
<evidence type="ECO:0000256" key="1">
    <source>
        <dbReference type="ARBA" id="ARBA00022614"/>
    </source>
</evidence>
<accession>A0ABU6UV64</accession>
<organism evidence="7 8">
    <name type="scientific">Stylosanthes scabra</name>
    <dbReference type="NCBI Taxonomy" id="79078"/>
    <lineage>
        <taxon>Eukaryota</taxon>
        <taxon>Viridiplantae</taxon>
        <taxon>Streptophyta</taxon>
        <taxon>Embryophyta</taxon>
        <taxon>Tracheophyta</taxon>
        <taxon>Spermatophyta</taxon>
        <taxon>Magnoliopsida</taxon>
        <taxon>eudicotyledons</taxon>
        <taxon>Gunneridae</taxon>
        <taxon>Pentapetalae</taxon>
        <taxon>rosids</taxon>
        <taxon>fabids</taxon>
        <taxon>Fabales</taxon>
        <taxon>Fabaceae</taxon>
        <taxon>Papilionoideae</taxon>
        <taxon>50 kb inversion clade</taxon>
        <taxon>dalbergioids sensu lato</taxon>
        <taxon>Dalbergieae</taxon>
        <taxon>Pterocarpus clade</taxon>
        <taxon>Stylosanthes</taxon>
    </lineage>
</organism>
<dbReference type="InterPro" id="IPR013210">
    <property type="entry name" value="LRR_N_plant-typ"/>
</dbReference>
<dbReference type="SUPFAM" id="SSF52058">
    <property type="entry name" value="L domain-like"/>
    <property type="match status" value="1"/>
</dbReference>
<dbReference type="InterPro" id="IPR032675">
    <property type="entry name" value="LRR_dom_sf"/>
</dbReference>
<dbReference type="PANTHER" id="PTHR48060">
    <property type="entry name" value="DNA DAMAGE-REPAIR/TOLERATION PROTEIN DRT100"/>
    <property type="match status" value="1"/>
</dbReference>
<keyword evidence="2 5" id="KW-0732">Signal</keyword>
<name>A0ABU6UV64_9FABA</name>
<sequence>MKLLAICWPLPIVGSLMTTASVAIQGKEEAYALLKWKASFEKKSQVLLSSWNSSDPCSHWVGIACEDSKSVSFLNFTNFGIRGIFQTLNFSSLPNIRAIVLNNNSFYGTIPKQIRVLSNLDTLDAALVLPRWQSYFFLSKLTRRRRGRHPLGGVKVSGASPLQKRYNTRTSQEAPILVLLSPKHAYLRSSDGIRYISAGMIAPANVCAHNYHKRVAAGNSAAAERPCGAHLLVVEPALPDARPAGAELSRRGLAAGRTGKKEVLKKSAGMIAPANVCAHNYHKRAAAGNGASAERPCAAHLLAMEPRPSGFLTSRSRASGTRVGGQEDG</sequence>
<comment type="caution">
    <text evidence="7">The sequence shown here is derived from an EMBL/GenBank/DDBJ whole genome shotgun (WGS) entry which is preliminary data.</text>
</comment>